<keyword evidence="2" id="KW-1185">Reference proteome</keyword>
<protein>
    <submittedName>
        <fullName evidence="1">Uncharacterized protein</fullName>
    </submittedName>
</protein>
<evidence type="ECO:0000313" key="1">
    <source>
        <dbReference type="EMBL" id="KAL1601879.1"/>
    </source>
</evidence>
<accession>A0ABR3RBT9</accession>
<gene>
    <name evidence="1" type="ORF">SLS59_005044</name>
</gene>
<dbReference type="Proteomes" id="UP001521222">
    <property type="component" value="Unassembled WGS sequence"/>
</dbReference>
<organism evidence="1 2">
    <name type="scientific">Nothophoma quercina</name>
    <dbReference type="NCBI Taxonomy" id="749835"/>
    <lineage>
        <taxon>Eukaryota</taxon>
        <taxon>Fungi</taxon>
        <taxon>Dikarya</taxon>
        <taxon>Ascomycota</taxon>
        <taxon>Pezizomycotina</taxon>
        <taxon>Dothideomycetes</taxon>
        <taxon>Pleosporomycetidae</taxon>
        <taxon>Pleosporales</taxon>
        <taxon>Pleosporineae</taxon>
        <taxon>Didymellaceae</taxon>
        <taxon>Nothophoma</taxon>
    </lineage>
</organism>
<comment type="caution">
    <text evidence="1">The sequence shown here is derived from an EMBL/GenBank/DDBJ whole genome shotgun (WGS) entry which is preliminary data.</text>
</comment>
<dbReference type="EMBL" id="JAKIXB020000015">
    <property type="protein sequence ID" value="KAL1601879.1"/>
    <property type="molecule type" value="Genomic_DNA"/>
</dbReference>
<name>A0ABR3RBT9_9PLEO</name>
<evidence type="ECO:0000313" key="2">
    <source>
        <dbReference type="Proteomes" id="UP001521222"/>
    </source>
</evidence>
<sequence>MGGKVFDNVVLEGGGKPQVPRMLPELYQTEIDKYKPILEKYFDHVVVPRDAPDKKDFGDIDFLVSGDIKQLTEEGRSLSAKDPDFWKLIEGELTAELYENRGQSHSFGIPITAMSGSYVQVDVELSPGNGTLGYKDLFEWTQFMKGDGDLLQIIGITHRPLGLTCNDQGLHARLEQIEPYDKKKALLFLTRDPDQMMTFYGFDVDKYHAGFDNETELFDWVAAGRYFSRQTFEQRVERATDRSRHAKRPMYRRFVDDYMADLKVGIRSPSTLQEVLEQAINTFDVREKYDEMVAAHNAKMTEDALWKEIKNKIPVEGNALTSAVRAFRRWVVFENNAPGYGQTPVVPEAYLRWSDYVNDSNRENVLEWVKNSWRDVKSYDKAHTPAVPEKKK</sequence>
<reference evidence="1 2" key="1">
    <citation type="submission" date="2024-02" db="EMBL/GenBank/DDBJ databases">
        <title>De novo assembly and annotation of 12 fungi associated with fruit tree decline syndrome in Ontario, Canada.</title>
        <authorList>
            <person name="Sulman M."/>
            <person name="Ellouze W."/>
            <person name="Ilyukhin E."/>
        </authorList>
    </citation>
    <scope>NUCLEOTIDE SEQUENCE [LARGE SCALE GENOMIC DNA]</scope>
    <source>
        <strain evidence="1 2">M97-236</strain>
    </source>
</reference>
<proteinExistence type="predicted"/>